<evidence type="ECO:0000313" key="2">
    <source>
        <dbReference type="Proteomes" id="UP000256257"/>
    </source>
</evidence>
<gene>
    <name evidence="1" type="ORF">DRF67_03435</name>
</gene>
<dbReference type="AlphaFoldDB" id="A0A3D9B8H1"/>
<evidence type="ECO:0000313" key="1">
    <source>
        <dbReference type="EMBL" id="REC49536.1"/>
    </source>
</evidence>
<name>A0A3D9B8H1_9FLAO</name>
<sequence length="175" mass="20062">MVKQKIAIGFLLFLSFFSVFSCQSREYEGIKNRLLKKIEGFQTANFPLLYFDKLYIMEGTYLTKGKFNLVPPKLEISRGSDQKHYEDYIIFNSNGTVEKLYAENVKAAHQLLERQDPSGLYGIIYSKGDKLFIEAIQAFKMGGGYGTYKQEIKFDHHKVLIQNGANCSVYVPAEK</sequence>
<keyword evidence="2" id="KW-1185">Reference proteome</keyword>
<proteinExistence type="predicted"/>
<dbReference type="Proteomes" id="UP000256257">
    <property type="component" value="Unassembled WGS sequence"/>
</dbReference>
<evidence type="ECO:0008006" key="3">
    <source>
        <dbReference type="Google" id="ProtNLM"/>
    </source>
</evidence>
<accession>A0A3D9B8H1</accession>
<reference evidence="1 2" key="1">
    <citation type="submission" date="2018-06" db="EMBL/GenBank/DDBJ databases">
        <title>Novel Chryseobacterium species.</title>
        <authorList>
            <person name="Newman J."/>
            <person name="Hugo C."/>
            <person name="Oosthuizen L."/>
            <person name="Charimba G."/>
        </authorList>
    </citation>
    <scope>NUCLEOTIDE SEQUENCE [LARGE SCALE GENOMIC DNA]</scope>
    <source>
        <strain evidence="1 2">7_F195</strain>
    </source>
</reference>
<dbReference type="EMBL" id="QNVV01000002">
    <property type="protein sequence ID" value="REC49536.1"/>
    <property type="molecule type" value="Genomic_DNA"/>
</dbReference>
<protein>
    <recommendedName>
        <fullName evidence="3">Lipoprotein</fullName>
    </recommendedName>
</protein>
<dbReference type="PROSITE" id="PS51257">
    <property type="entry name" value="PROKAR_LIPOPROTEIN"/>
    <property type="match status" value="1"/>
</dbReference>
<organism evidence="1 2">
    <name type="scientific">Chryseobacterium pennipullorum</name>
    <dbReference type="NCBI Taxonomy" id="2258963"/>
    <lineage>
        <taxon>Bacteria</taxon>
        <taxon>Pseudomonadati</taxon>
        <taxon>Bacteroidota</taxon>
        <taxon>Flavobacteriia</taxon>
        <taxon>Flavobacteriales</taxon>
        <taxon>Weeksellaceae</taxon>
        <taxon>Chryseobacterium group</taxon>
        <taxon>Chryseobacterium</taxon>
    </lineage>
</organism>
<comment type="caution">
    <text evidence="1">The sequence shown here is derived from an EMBL/GenBank/DDBJ whole genome shotgun (WGS) entry which is preliminary data.</text>
</comment>